<keyword evidence="1" id="KW-0966">Cell projection</keyword>
<evidence type="ECO:0000313" key="1">
    <source>
        <dbReference type="EMBL" id="MDQ0166670.1"/>
    </source>
</evidence>
<keyword evidence="1" id="KW-0969">Cilium</keyword>
<sequence length="66" mass="7640">MIIILVVSVFLMLVVLGLTVWAISSGYKHEGKKNGDFDLEQFKQPLNEEFRVKDQDEEEIQQEKAD</sequence>
<dbReference type="RefSeq" id="WP_307395063.1">
    <property type="nucleotide sequence ID" value="NZ_BAAADK010000047.1"/>
</dbReference>
<organism evidence="1 2">
    <name type="scientific">Caldalkalibacillus horti</name>
    <dbReference type="NCBI Taxonomy" id="77523"/>
    <lineage>
        <taxon>Bacteria</taxon>
        <taxon>Bacillati</taxon>
        <taxon>Bacillota</taxon>
        <taxon>Bacilli</taxon>
        <taxon>Bacillales</taxon>
        <taxon>Bacillaceae</taxon>
        <taxon>Caldalkalibacillus</taxon>
    </lineage>
</organism>
<dbReference type="Proteomes" id="UP001235840">
    <property type="component" value="Unassembled WGS sequence"/>
</dbReference>
<evidence type="ECO:0000313" key="2">
    <source>
        <dbReference type="Proteomes" id="UP001235840"/>
    </source>
</evidence>
<reference evidence="1 2" key="1">
    <citation type="submission" date="2023-07" db="EMBL/GenBank/DDBJ databases">
        <title>Genomic Encyclopedia of Type Strains, Phase IV (KMG-IV): sequencing the most valuable type-strain genomes for metagenomic binning, comparative biology and taxonomic classification.</title>
        <authorList>
            <person name="Goeker M."/>
        </authorList>
    </citation>
    <scope>NUCLEOTIDE SEQUENCE [LARGE SCALE GENOMIC DNA]</scope>
    <source>
        <strain evidence="1 2">DSM 12751</strain>
    </source>
</reference>
<dbReference type="EMBL" id="JAUSTY010000010">
    <property type="protein sequence ID" value="MDQ0166670.1"/>
    <property type="molecule type" value="Genomic_DNA"/>
</dbReference>
<proteinExistence type="predicted"/>
<name>A0ABT9W0Q0_9BACI</name>
<protein>
    <submittedName>
        <fullName evidence="1">Flagellar basal body-associated protein FliL</fullName>
    </submittedName>
</protein>
<accession>A0ABT9W0Q0</accession>
<keyword evidence="1" id="KW-0282">Flagellum</keyword>
<comment type="caution">
    <text evidence="1">The sequence shown here is derived from an EMBL/GenBank/DDBJ whole genome shotgun (WGS) entry which is preliminary data.</text>
</comment>
<keyword evidence="2" id="KW-1185">Reference proteome</keyword>
<gene>
    <name evidence="1" type="ORF">J2S11_002586</name>
</gene>